<dbReference type="AlphaFoldDB" id="A0A0C1L0R4"/>
<feature type="binding site" evidence="3">
    <location>
        <begin position="91"/>
        <end position="94"/>
    </location>
    <ligand>
        <name>substrate</name>
    </ligand>
</feature>
<comment type="catalytic activity">
    <reaction evidence="1 3">
        <text>aldehydo-D-ribose 5-phosphate = D-ribulose 5-phosphate</text>
        <dbReference type="Rhea" id="RHEA:14657"/>
        <dbReference type="ChEBI" id="CHEBI:58121"/>
        <dbReference type="ChEBI" id="CHEBI:58273"/>
        <dbReference type="EC" id="5.3.1.6"/>
    </reaction>
</comment>
<evidence type="ECO:0000256" key="2">
    <source>
        <dbReference type="ARBA" id="ARBA00023235"/>
    </source>
</evidence>
<comment type="similarity">
    <text evidence="3">Belongs to the ribose 5-phosphate isomerase family.</text>
</comment>
<dbReference type="STRING" id="1349421.OI18_17105"/>
<dbReference type="GO" id="GO:0005829">
    <property type="term" value="C:cytosol"/>
    <property type="evidence" value="ECO:0007669"/>
    <property type="project" value="TreeGrafter"/>
</dbReference>
<dbReference type="EMBL" id="JSVC01000019">
    <property type="protein sequence ID" value="KIC93602.1"/>
    <property type="molecule type" value="Genomic_DNA"/>
</dbReference>
<evidence type="ECO:0000256" key="3">
    <source>
        <dbReference type="HAMAP-Rule" id="MF_00170"/>
    </source>
</evidence>
<dbReference type="GO" id="GO:0009052">
    <property type="term" value="P:pentose-phosphate shunt, non-oxidative branch"/>
    <property type="evidence" value="ECO:0007669"/>
    <property type="project" value="UniProtKB-UniRule"/>
</dbReference>
<dbReference type="InterPro" id="IPR004788">
    <property type="entry name" value="Ribose5P_isomerase_type_A"/>
</dbReference>
<dbReference type="GO" id="GO:0006014">
    <property type="term" value="P:D-ribose metabolic process"/>
    <property type="evidence" value="ECO:0007669"/>
    <property type="project" value="TreeGrafter"/>
</dbReference>
<dbReference type="Pfam" id="PF06026">
    <property type="entry name" value="Rib_5-P_isom_A"/>
    <property type="match status" value="1"/>
</dbReference>
<comment type="subunit">
    <text evidence="3">Homodimer.</text>
</comment>
<evidence type="ECO:0000313" key="4">
    <source>
        <dbReference type="EMBL" id="KIC93602.1"/>
    </source>
</evidence>
<dbReference type="Gene3D" id="3.40.50.1360">
    <property type="match status" value="1"/>
</dbReference>
<dbReference type="NCBIfam" id="NF001924">
    <property type="entry name" value="PRK00702.1"/>
    <property type="match status" value="1"/>
</dbReference>
<evidence type="ECO:0000256" key="1">
    <source>
        <dbReference type="ARBA" id="ARBA00001713"/>
    </source>
</evidence>
<protein>
    <recommendedName>
        <fullName evidence="3">Ribose-5-phosphate isomerase A</fullName>
        <ecNumber evidence="3">5.3.1.6</ecNumber>
    </recommendedName>
    <alternativeName>
        <fullName evidence="3">Phosphoriboisomerase A</fullName>
        <shortName evidence="3">PRI</shortName>
    </alternativeName>
</protein>
<dbReference type="HAMAP" id="MF_00170">
    <property type="entry name" value="Rib_5P_isom_A"/>
    <property type="match status" value="1"/>
</dbReference>
<feature type="binding site" evidence="3">
    <location>
        <begin position="23"/>
        <end position="26"/>
    </location>
    <ligand>
        <name>substrate</name>
    </ligand>
</feature>
<proteinExistence type="inferred from homology"/>
<dbReference type="PANTHER" id="PTHR11934">
    <property type="entry name" value="RIBOSE-5-PHOSPHATE ISOMERASE"/>
    <property type="match status" value="1"/>
</dbReference>
<keyword evidence="5" id="KW-1185">Reference proteome</keyword>
<reference evidence="4 5" key="1">
    <citation type="submission" date="2014-11" db="EMBL/GenBank/DDBJ databases">
        <title>Genome sequence of Flavihumibacter solisilvae 3-3.</title>
        <authorList>
            <person name="Zhou G."/>
            <person name="Li M."/>
            <person name="Wang G."/>
        </authorList>
    </citation>
    <scope>NUCLEOTIDE SEQUENCE [LARGE SCALE GENOMIC DNA]</scope>
    <source>
        <strain evidence="4 5">3-3</strain>
    </source>
</reference>
<dbReference type="SUPFAM" id="SSF100950">
    <property type="entry name" value="NagB/RpiA/CoA transferase-like"/>
    <property type="match status" value="1"/>
</dbReference>
<gene>
    <name evidence="3" type="primary">rpiA</name>
    <name evidence="4" type="ORF">OI18_17105</name>
</gene>
<sequence length="219" mass="23595">MKETLGREAAGYVKDGMTIGVGTGSTAFWFIAALGDLVKSGLACRAVPTSLETDRLLRQLKVPVISLADTDEIDLTIDGADEVDHQMQLIKGGGGALLREKMVAFSSRKMIIIADETKLVKKLGAYPLPVEVIPYGYRQVSLHIKSEFGIDPTLRIKDGNPLLTDNGHYIIDCPFGEINDAAALHIMLNNTPGVVDNGLFLNLADNALIGYNDGTVKLI</sequence>
<name>A0A0C1L0R4_9BACT</name>
<dbReference type="InterPro" id="IPR037171">
    <property type="entry name" value="NagB/RpiA_transferase-like"/>
</dbReference>
<dbReference type="Gene3D" id="3.30.70.260">
    <property type="match status" value="1"/>
</dbReference>
<dbReference type="NCBIfam" id="TIGR00021">
    <property type="entry name" value="rpiA"/>
    <property type="match status" value="1"/>
</dbReference>
<accession>A0A0C1L0R4</accession>
<dbReference type="GO" id="GO:0004751">
    <property type="term" value="F:ribose-5-phosphate isomerase activity"/>
    <property type="evidence" value="ECO:0007669"/>
    <property type="project" value="UniProtKB-UniRule"/>
</dbReference>
<evidence type="ECO:0000313" key="5">
    <source>
        <dbReference type="Proteomes" id="UP000031408"/>
    </source>
</evidence>
<feature type="binding site" evidence="3">
    <location>
        <position position="118"/>
    </location>
    <ligand>
        <name>substrate</name>
    </ligand>
</feature>
<comment type="pathway">
    <text evidence="3">Carbohydrate degradation; pentose phosphate pathway; D-ribose 5-phosphate from D-ribulose 5-phosphate (non-oxidative stage): step 1/1.</text>
</comment>
<comment type="function">
    <text evidence="3">Catalyzes the reversible conversion of ribose-5-phosphate to ribulose 5-phosphate.</text>
</comment>
<comment type="caution">
    <text evidence="4">The sequence shown here is derived from an EMBL/GenBank/DDBJ whole genome shotgun (WGS) entry which is preliminary data.</text>
</comment>
<dbReference type="InterPro" id="IPR020672">
    <property type="entry name" value="Ribose5P_isomerase_typA_subgr"/>
</dbReference>
<organism evidence="4 5">
    <name type="scientific">Flavihumibacter solisilvae</name>
    <dbReference type="NCBI Taxonomy" id="1349421"/>
    <lineage>
        <taxon>Bacteria</taxon>
        <taxon>Pseudomonadati</taxon>
        <taxon>Bacteroidota</taxon>
        <taxon>Chitinophagia</taxon>
        <taxon>Chitinophagales</taxon>
        <taxon>Chitinophagaceae</taxon>
        <taxon>Flavihumibacter</taxon>
    </lineage>
</organism>
<keyword evidence="2 3" id="KW-0413">Isomerase</keyword>
<feature type="active site" description="Proton acceptor" evidence="3">
    <location>
        <position position="100"/>
    </location>
</feature>
<dbReference type="Proteomes" id="UP000031408">
    <property type="component" value="Unassembled WGS sequence"/>
</dbReference>
<dbReference type="EC" id="5.3.1.6" evidence="3"/>
<dbReference type="UniPathway" id="UPA00115">
    <property type="reaction ID" value="UER00412"/>
</dbReference>
<dbReference type="SUPFAM" id="SSF75445">
    <property type="entry name" value="D-ribose-5-phosphate isomerase (RpiA), lid domain"/>
    <property type="match status" value="1"/>
</dbReference>
<dbReference type="PANTHER" id="PTHR11934:SF0">
    <property type="entry name" value="RIBOSE-5-PHOSPHATE ISOMERASE"/>
    <property type="match status" value="1"/>
</dbReference>
<feature type="binding site" evidence="3">
    <location>
        <begin position="78"/>
        <end position="81"/>
    </location>
    <ligand>
        <name>substrate</name>
    </ligand>
</feature>
<dbReference type="CDD" id="cd01398">
    <property type="entry name" value="RPI_A"/>
    <property type="match status" value="1"/>
</dbReference>
<dbReference type="FunFam" id="3.40.50.1360:FF:000001">
    <property type="entry name" value="Ribose-5-phosphate isomerase A"/>
    <property type="match status" value="1"/>
</dbReference>